<organism evidence="2 3">
    <name type="scientific">Geothrix oryzae</name>
    <dbReference type="NCBI Taxonomy" id="2927975"/>
    <lineage>
        <taxon>Bacteria</taxon>
        <taxon>Pseudomonadati</taxon>
        <taxon>Acidobacteriota</taxon>
        <taxon>Holophagae</taxon>
        <taxon>Holophagales</taxon>
        <taxon>Holophagaceae</taxon>
        <taxon>Geothrix</taxon>
    </lineage>
</organism>
<dbReference type="EMBL" id="AP027079">
    <property type="protein sequence ID" value="BDU68186.1"/>
    <property type="molecule type" value="Genomic_DNA"/>
</dbReference>
<keyword evidence="1" id="KW-0472">Membrane</keyword>
<evidence type="ECO:0000313" key="3">
    <source>
        <dbReference type="Proteomes" id="UP001242010"/>
    </source>
</evidence>
<evidence type="ECO:0000256" key="1">
    <source>
        <dbReference type="SAM" id="Phobius"/>
    </source>
</evidence>
<feature type="transmembrane region" description="Helical" evidence="1">
    <location>
        <begin position="65"/>
        <end position="98"/>
    </location>
</feature>
<keyword evidence="3" id="KW-1185">Reference proteome</keyword>
<evidence type="ECO:0000313" key="2">
    <source>
        <dbReference type="EMBL" id="BDU68186.1"/>
    </source>
</evidence>
<name>A0ABN6UTY7_9BACT</name>
<protein>
    <recommendedName>
        <fullName evidence="4">DUF4190 domain-containing protein</fullName>
    </recommendedName>
</protein>
<dbReference type="RefSeq" id="WP_286354810.1">
    <property type="nucleotide sequence ID" value="NZ_AP027079.1"/>
</dbReference>
<reference evidence="3" key="1">
    <citation type="journal article" date="2023" name="Int. J. Syst. Evol. Microbiol.">
        <title>Mesoterricola silvestris gen. nov., sp. nov., Mesoterricola sediminis sp. nov., Geothrix oryzae sp. nov., Geothrix edaphica sp. nov., Geothrix rubra sp. nov., and Geothrix limicola sp. nov., six novel members of Acidobacteriota isolated from soils.</title>
        <authorList>
            <person name="Itoh H."/>
            <person name="Sugisawa Y."/>
            <person name="Mise K."/>
            <person name="Xu Z."/>
            <person name="Kuniyasu M."/>
            <person name="Ushijima N."/>
            <person name="Kawano K."/>
            <person name="Kobayashi E."/>
            <person name="Shiratori Y."/>
            <person name="Masuda Y."/>
            <person name="Senoo K."/>
        </authorList>
    </citation>
    <scope>NUCLEOTIDE SEQUENCE [LARGE SCALE GENOMIC DNA]</scope>
    <source>
        <strain evidence="3">Red222</strain>
    </source>
</reference>
<feature type="transmembrane region" description="Helical" evidence="1">
    <location>
        <begin position="20"/>
        <end position="44"/>
    </location>
</feature>
<proteinExistence type="predicted"/>
<accession>A0ABN6UTY7</accession>
<dbReference type="Proteomes" id="UP001242010">
    <property type="component" value="Chromosome"/>
</dbReference>
<keyword evidence="1" id="KW-0812">Transmembrane</keyword>
<keyword evidence="1" id="KW-1133">Transmembrane helix</keyword>
<evidence type="ECO:0008006" key="4">
    <source>
        <dbReference type="Google" id="ProtNLM"/>
    </source>
</evidence>
<gene>
    <name evidence="2" type="ORF">GETHOR_02870</name>
</gene>
<sequence>MSASPLPHAPGAGAAKVCGILAIIFALTCVGIPLAIILGIVALVQQSRAKRLVKADPQAYAPVPATGLVTGIIGLVLPVLMLPFIGIVSAVAIPSFLYQREQARSMAVQHHLDLARAKAEAAVLAWQARNPGQPVPQGTLIKDLLGDPELAALKNPFDPKSPAFLGGETGPGGAVMIHSDRVEEGGVTTWSVKFRAEIPRRNEQRVLTAEIVTHTQEQVHGRTEDGWEVVNSPVEMPAPQR</sequence>